<evidence type="ECO:0000313" key="4">
    <source>
        <dbReference type="EMBL" id="KIY21827.1"/>
    </source>
</evidence>
<gene>
    <name evidence="4" type="ORF">UB32_11790</name>
</gene>
<dbReference type="NCBIfam" id="NF033517">
    <property type="entry name" value="transpos_IS66"/>
    <property type="match status" value="1"/>
</dbReference>
<feature type="compositionally biased region" description="Low complexity" evidence="1">
    <location>
        <begin position="46"/>
        <end position="57"/>
    </location>
</feature>
<reference evidence="4 5" key="1">
    <citation type="submission" date="2015-01" db="EMBL/GenBank/DDBJ databases">
        <title>Draft genome sequences of the supercritical CO2 tolerant bacteria Bacillus subterraneus MITOT1 and Bacillus cereus MIT0214.</title>
        <authorList>
            <person name="Peet K.C."/>
            <person name="Thompson J.R."/>
        </authorList>
    </citation>
    <scope>NUCLEOTIDE SEQUENCE [LARGE SCALE GENOMIC DNA]</scope>
    <source>
        <strain evidence="4 5">MITOT1</strain>
    </source>
</reference>
<evidence type="ECO:0000256" key="1">
    <source>
        <dbReference type="SAM" id="MobiDB-lite"/>
    </source>
</evidence>
<keyword evidence="5" id="KW-1185">Reference proteome</keyword>
<feature type="domain" description="Transposase IS66 central" evidence="2">
    <location>
        <begin position="161"/>
        <end position="441"/>
    </location>
</feature>
<dbReference type="InterPro" id="IPR052344">
    <property type="entry name" value="Transposase-related"/>
</dbReference>
<dbReference type="PANTHER" id="PTHR33678:SF1">
    <property type="entry name" value="BLL1576 PROTEIN"/>
    <property type="match status" value="1"/>
</dbReference>
<dbReference type="Pfam" id="PF03050">
    <property type="entry name" value="DDE_Tnp_IS66"/>
    <property type="match status" value="1"/>
</dbReference>
<dbReference type="Proteomes" id="UP000032512">
    <property type="component" value="Unassembled WGS sequence"/>
</dbReference>
<dbReference type="InterPro" id="IPR045618">
    <property type="entry name" value="DUF6444"/>
</dbReference>
<protein>
    <submittedName>
        <fullName evidence="4">Uncharacterized protein</fullName>
    </submittedName>
</protein>
<dbReference type="PATRIC" id="fig|285983.3.peg.1025"/>
<dbReference type="Pfam" id="PF20042">
    <property type="entry name" value="DUF6444"/>
    <property type="match status" value="1"/>
</dbReference>
<organism evidence="4 5">
    <name type="scientific">Mesobacillus subterraneus</name>
    <dbReference type="NCBI Taxonomy" id="285983"/>
    <lineage>
        <taxon>Bacteria</taxon>
        <taxon>Bacillati</taxon>
        <taxon>Bacillota</taxon>
        <taxon>Bacilli</taxon>
        <taxon>Bacillales</taxon>
        <taxon>Bacillaceae</taxon>
        <taxon>Mesobacillus</taxon>
    </lineage>
</organism>
<comment type="caution">
    <text evidence="4">The sequence shown here is derived from an EMBL/GenBank/DDBJ whole genome shotgun (WGS) entry which is preliminary data.</text>
</comment>
<dbReference type="EMBL" id="JXIQ01000093">
    <property type="protein sequence ID" value="KIY21827.1"/>
    <property type="molecule type" value="Genomic_DNA"/>
</dbReference>
<proteinExistence type="predicted"/>
<feature type="region of interest" description="Disordered" evidence="1">
    <location>
        <begin position="38"/>
        <end position="89"/>
    </location>
</feature>
<feature type="domain" description="DUF6444" evidence="3">
    <location>
        <begin position="23"/>
        <end position="83"/>
    </location>
</feature>
<name>A0A0D6Z8G0_9BACI</name>
<dbReference type="InterPro" id="IPR004291">
    <property type="entry name" value="Transposase_IS66_central"/>
</dbReference>
<evidence type="ECO:0000259" key="2">
    <source>
        <dbReference type="Pfam" id="PF03050"/>
    </source>
</evidence>
<dbReference type="OrthoDB" id="61007at2"/>
<evidence type="ECO:0000259" key="3">
    <source>
        <dbReference type="Pfam" id="PF20042"/>
    </source>
</evidence>
<dbReference type="AlphaFoldDB" id="A0A0D6Z8G0"/>
<accession>A0A0D6Z8G0</accession>
<evidence type="ECO:0000313" key="5">
    <source>
        <dbReference type="Proteomes" id="UP000032512"/>
    </source>
</evidence>
<dbReference type="PANTHER" id="PTHR33678">
    <property type="entry name" value="BLL1576 PROTEIN"/>
    <property type="match status" value="1"/>
</dbReference>
<sequence>MKYTKKQIKQISEGKPSEIADFITMLLGHIEKLEKRVQELERQVGSNSSNSNKPPSSDGLRKPQSLRVPGGKSGAPKGHKGHTLNMSATPDGIEWHTPEVCSNCDHSLLDVPVQGFKRRQVVDIPVPRLIFTEHRSASKCCPNCRKIQNGPFPNHIKAPVQYGESWSAWCAYLHTYQHIPLERISQLFGDLTGHRPSEGTLLSHLGKLSLKLEPIEGEIRKNLFGSKVVHADETGIRTEGKLHWLHTVSNGNWTLYNVHTKRGKEAFNSIGFLPAYKGTVVHDFWKSYFNDRYRFTHALCGVHLLRECQGIIDYDKHQWASKMQALLREALLEKKRALTSGIPIEKEAISSLESRYDKILELGKKEWLPPINRDGPVKRGRKAKTKAANLAERFILHKADILRFLKDGLVPFDNSQAERDIRMVKVKEKISGSFRTMQGAEQFARIRGFISTARKQGRDLLSSIIDVNKGQFSFS</sequence>